<evidence type="ECO:0000313" key="3">
    <source>
        <dbReference type="EnsemblProtists" id="PYU1_T001930"/>
    </source>
</evidence>
<evidence type="ECO:0000256" key="1">
    <source>
        <dbReference type="SAM" id="Coils"/>
    </source>
</evidence>
<sequence length="310" mass="33292">MDASETAVGSTVASAEALVARDPDRGIGARATSTTGRSANEGIGRCVETRGRARRHVGTRTTVDDRALGHRRKGSVTQVGGGNYNKRDTPPSRERENDPTSARQLHVDKAKDTDEQEESKQAQVLAAPKLSEKQPAPARSPSHNTDRARASPVKSLVTRASDEAEGGSLAKQHSVSPGQSWTIQSHVNGVLLPSTSAPASSPSVSLETSTSSTAAAAPPAAPSVATAVTPVIVDPVVAKMRDARRESWRHYMKASSEYNRAEMKAIALEADLAIAEFWLEMMTTTLEDVGKRIETHEWNYQRAKEQHELA</sequence>
<dbReference type="EMBL" id="GL376634">
    <property type="status" value="NOT_ANNOTATED_CDS"/>
    <property type="molecule type" value="Genomic_DNA"/>
</dbReference>
<evidence type="ECO:0000256" key="2">
    <source>
        <dbReference type="SAM" id="MobiDB-lite"/>
    </source>
</evidence>
<dbReference type="Proteomes" id="UP000019132">
    <property type="component" value="Unassembled WGS sequence"/>
</dbReference>
<dbReference type="VEuPathDB" id="FungiDB:PYU1_G001928"/>
<organism evidence="3 4">
    <name type="scientific">Globisporangium ultimum (strain ATCC 200006 / CBS 805.95 / DAOM BR144)</name>
    <name type="common">Pythium ultimum</name>
    <dbReference type="NCBI Taxonomy" id="431595"/>
    <lineage>
        <taxon>Eukaryota</taxon>
        <taxon>Sar</taxon>
        <taxon>Stramenopiles</taxon>
        <taxon>Oomycota</taxon>
        <taxon>Peronosporomycetes</taxon>
        <taxon>Pythiales</taxon>
        <taxon>Pythiaceae</taxon>
        <taxon>Globisporangium</taxon>
    </lineage>
</organism>
<feature type="coiled-coil region" evidence="1">
    <location>
        <begin position="251"/>
        <end position="306"/>
    </location>
</feature>
<feature type="region of interest" description="Disordered" evidence="2">
    <location>
        <begin position="1"/>
        <end position="179"/>
    </location>
</feature>
<name>K3WAD9_GLOUD</name>
<protein>
    <submittedName>
        <fullName evidence="3">Uncharacterized protein</fullName>
    </submittedName>
</protein>
<dbReference type="EnsemblProtists" id="PYU1_T001930">
    <property type="protein sequence ID" value="PYU1_T001930"/>
    <property type="gene ID" value="PYU1_G001928"/>
</dbReference>
<dbReference type="AlphaFoldDB" id="K3WAD9"/>
<reference evidence="4" key="1">
    <citation type="journal article" date="2010" name="Genome Biol.">
        <title>Genome sequence of the necrotrophic plant pathogen Pythium ultimum reveals original pathogenicity mechanisms and effector repertoire.</title>
        <authorList>
            <person name="Levesque C.A."/>
            <person name="Brouwer H."/>
            <person name="Cano L."/>
            <person name="Hamilton J.P."/>
            <person name="Holt C."/>
            <person name="Huitema E."/>
            <person name="Raffaele S."/>
            <person name="Robideau G.P."/>
            <person name="Thines M."/>
            <person name="Win J."/>
            <person name="Zerillo M.M."/>
            <person name="Beakes G.W."/>
            <person name="Boore J.L."/>
            <person name="Busam D."/>
            <person name="Dumas B."/>
            <person name="Ferriera S."/>
            <person name="Fuerstenberg S.I."/>
            <person name="Gachon C.M."/>
            <person name="Gaulin E."/>
            <person name="Govers F."/>
            <person name="Grenville-Briggs L."/>
            <person name="Horner N."/>
            <person name="Hostetler J."/>
            <person name="Jiang R.H."/>
            <person name="Johnson J."/>
            <person name="Krajaejun T."/>
            <person name="Lin H."/>
            <person name="Meijer H.J."/>
            <person name="Moore B."/>
            <person name="Morris P."/>
            <person name="Phuntmart V."/>
            <person name="Puiu D."/>
            <person name="Shetty J."/>
            <person name="Stajich J.E."/>
            <person name="Tripathy S."/>
            <person name="Wawra S."/>
            <person name="van West P."/>
            <person name="Whitty B.R."/>
            <person name="Coutinho P.M."/>
            <person name="Henrissat B."/>
            <person name="Martin F."/>
            <person name="Thomas P.D."/>
            <person name="Tyler B.M."/>
            <person name="De Vries R.P."/>
            <person name="Kamoun S."/>
            <person name="Yandell M."/>
            <person name="Tisserat N."/>
            <person name="Buell C.R."/>
        </authorList>
    </citation>
    <scope>NUCLEOTIDE SEQUENCE</scope>
    <source>
        <strain evidence="4">DAOM:BR144</strain>
    </source>
</reference>
<dbReference type="InParanoid" id="K3WAD9"/>
<reference evidence="4" key="2">
    <citation type="submission" date="2010-04" db="EMBL/GenBank/DDBJ databases">
        <authorList>
            <person name="Buell R."/>
            <person name="Hamilton J."/>
            <person name="Hostetler J."/>
        </authorList>
    </citation>
    <scope>NUCLEOTIDE SEQUENCE [LARGE SCALE GENOMIC DNA]</scope>
    <source>
        <strain evidence="4">DAOM:BR144</strain>
    </source>
</reference>
<evidence type="ECO:0000313" key="4">
    <source>
        <dbReference type="Proteomes" id="UP000019132"/>
    </source>
</evidence>
<keyword evidence="1" id="KW-0175">Coiled coil</keyword>
<dbReference type="HOGENOM" id="CLU_898579_0_0_1"/>
<reference evidence="3" key="3">
    <citation type="submission" date="2015-02" db="UniProtKB">
        <authorList>
            <consortium name="EnsemblProtists"/>
        </authorList>
    </citation>
    <scope>IDENTIFICATION</scope>
    <source>
        <strain evidence="3">DAOM BR144</strain>
    </source>
</reference>
<keyword evidence="4" id="KW-1185">Reference proteome</keyword>
<feature type="compositionally biased region" description="Basic and acidic residues" evidence="2">
    <location>
        <begin position="85"/>
        <end position="98"/>
    </location>
</feature>
<dbReference type="eggNOG" id="ENOG502SG8E">
    <property type="taxonomic scope" value="Eukaryota"/>
</dbReference>
<proteinExistence type="predicted"/>
<accession>K3WAD9</accession>